<reference evidence="1 2" key="3">
    <citation type="journal article" date="1996" name="Virology">
        <title>Analysis of 94 kb of the chlorella virus PBCV-1 330-kb genome: map positions 88 to 182.</title>
        <authorList>
            <person name="Lu Z."/>
            <person name="Li Y."/>
            <person name="Que Q."/>
            <person name="Kutish G.F."/>
            <person name="Rock D.L."/>
            <person name="Van Etten J.L."/>
        </authorList>
    </citation>
    <scope>NUCLEOTIDE SEQUENCE [LARGE SCALE GENOMIC DNA]</scope>
</reference>
<dbReference type="PIR" id="T17785">
    <property type="entry name" value="T17785"/>
</dbReference>
<reference evidence="1 2" key="7">
    <citation type="journal article" date="2000" name="Virology">
        <title>Characterization of a beta-1,3-glucanase encoded by chlorella virus PBCV-1.</title>
        <authorList>
            <person name="Sun L."/>
            <person name="Gurnon J.R."/>
            <person name="Adams B.J."/>
            <person name="Graves M.V."/>
            <person name="Van Etten J.L."/>
        </authorList>
    </citation>
    <scope>NUCLEOTIDE SEQUENCE [LARGE SCALE GENOMIC DNA]</scope>
</reference>
<proteinExistence type="predicted"/>
<reference evidence="1 2" key="2">
    <citation type="journal article" date="1995" name="Virology">
        <title>Analysis of 43 kb of the Chlorella virus PBCV-1 330-kb genome: map positions 45 to 88.</title>
        <authorList>
            <person name="Li Y."/>
            <person name="Lu Z."/>
            <person name="Burbank D.E."/>
            <person name="Kutish G.F."/>
            <person name="Rock D.L."/>
            <person name="Van Etten J.L."/>
        </authorList>
    </citation>
    <scope>NUCLEOTIDE SEQUENCE [LARGE SCALE GENOMIC DNA]</scope>
</reference>
<evidence type="ECO:0000313" key="1">
    <source>
        <dbReference type="EMBL" id="AAC96656.1"/>
    </source>
</evidence>
<dbReference type="RefSeq" id="NP_048642.1">
    <property type="nucleotide sequence ID" value="NC_000852.5"/>
</dbReference>
<reference evidence="1 2" key="4">
    <citation type="journal article" date="1996" name="Virology">
        <title>Analysis of 76 kb of the chlorella virus PBCV-1 330-kb genome: map positions 182 to 258.</title>
        <authorList>
            <person name="Kutish G.F."/>
            <person name="Li Y."/>
            <person name="Lu Z."/>
            <person name="Furuta M."/>
            <person name="Rock D.L."/>
            <person name="Van Etten J.L."/>
        </authorList>
    </citation>
    <scope>NUCLEOTIDE SEQUENCE [LARGE SCALE GENOMIC DNA]</scope>
</reference>
<gene>
    <name evidence="1" type="primary">a288L</name>
</gene>
<dbReference type="EMBL" id="JF411744">
    <property type="protein sequence ID" value="AAC96656.1"/>
    <property type="molecule type" value="Genomic_DNA"/>
</dbReference>
<reference evidence="1 2" key="1">
    <citation type="journal article" date="1995" name="Virology">
        <title>Analysis of 45 kb of DNA located at the left end of the chlorella virus PBCV-1 genome.</title>
        <authorList>
            <person name="Lu Z."/>
            <person name="Li Y."/>
            <person name="Zhang Y."/>
            <person name="Kutish G.F."/>
            <person name="Rock D.L."/>
            <person name="Van Etten J.L."/>
        </authorList>
    </citation>
    <scope>NUCLEOTIDE SEQUENCE [LARGE SCALE GENOMIC DNA]</scope>
</reference>
<dbReference type="Proteomes" id="UP000000862">
    <property type="component" value="Segment"/>
</dbReference>
<evidence type="ECO:0000313" key="2">
    <source>
        <dbReference type="Proteomes" id="UP000000862"/>
    </source>
</evidence>
<keyword evidence="2" id="KW-1185">Reference proteome</keyword>
<dbReference type="KEGG" id="vg:918314"/>
<organism evidence="1 2">
    <name type="scientific">Paramecium bursaria Chlorella virus 1</name>
    <name type="common">PBCV-1</name>
    <dbReference type="NCBI Taxonomy" id="10506"/>
    <lineage>
        <taxon>Viruses</taxon>
        <taxon>Varidnaviria</taxon>
        <taxon>Bamfordvirae</taxon>
        <taxon>Nucleocytoviricota</taxon>
        <taxon>Megaviricetes</taxon>
        <taxon>Algavirales</taxon>
        <taxon>Phycodnaviridae</taxon>
        <taxon>Chlorovirus</taxon>
        <taxon>Chlorovirus vanettense</taxon>
    </lineage>
</organism>
<organismHost>
    <name type="scientific">Chlorella</name>
    <dbReference type="NCBI Taxonomy" id="3071"/>
</organismHost>
<sequence>MLDSLIFFFVSSLKLPCLPPPFFKLYPFGERVSSSSMRRPSIYARSHGSHHSKYSTSNASTPCFCMAFRSLLHLLPFLQCAFSLCCIS</sequence>
<name>Q84604_PBCV1</name>
<reference evidence="1 2" key="6">
    <citation type="journal article" date="1999" name="Virology">
        <title>Chlorella virus PBCV-1 encodes a functional homospermidine synthase.</title>
        <authorList>
            <person name="Kaiser A."/>
            <person name="Vollmert M."/>
            <person name="Tholl D."/>
            <person name="Graves M.V."/>
            <person name="Gurnon J.R."/>
            <person name="Xing W."/>
            <person name="Lisec A.D."/>
            <person name="Nickerson K.W."/>
            <person name="Van Etten J.L."/>
        </authorList>
    </citation>
    <scope>NUCLEOTIDE SEQUENCE [LARGE SCALE GENOMIC DNA]</scope>
</reference>
<protein>
    <submittedName>
        <fullName evidence="1">Uncharacterized protein</fullName>
    </submittedName>
</protein>
<accession>Q84604</accession>
<dbReference type="GeneID" id="918314"/>
<reference evidence="1 2" key="8">
    <citation type="journal article" date="2010" name="J. Virol.">
        <title>Microarray analysis of Paramecium bursaria chlorella virus 1 transcription.</title>
        <authorList>
            <person name="Yanai-Balser G.M."/>
            <person name="Duncan G.A."/>
            <person name="Eudy J.D."/>
            <person name="Wang D."/>
            <person name="Li X."/>
            <person name="Agarkova I.V."/>
            <person name="Dunigan D.D."/>
            <person name="Van Etten J.L."/>
        </authorList>
    </citation>
    <scope>NUCLEOTIDE SEQUENCE [LARGE SCALE GENOMIC DNA]</scope>
</reference>
<reference evidence="1 2" key="5">
    <citation type="journal article" date="1997" name="Virology">
        <title>Analysis of 74 kb of DNA located at the right end of the 330-kb chlorella virus PBCV-1 genome.</title>
        <authorList>
            <person name="Li Y."/>
            <person name="Lu Z."/>
            <person name="Sun L."/>
            <person name="Ropp S."/>
            <person name="Kutish G.F."/>
            <person name="Rock D.L."/>
            <person name="Van Etten J.L."/>
        </authorList>
    </citation>
    <scope>NUCLEOTIDE SEQUENCE [LARGE SCALE GENOMIC DNA]</scope>
</reference>